<dbReference type="GO" id="GO:0006364">
    <property type="term" value="P:rRNA processing"/>
    <property type="evidence" value="ECO:0007669"/>
    <property type="project" value="InterPro"/>
</dbReference>
<evidence type="ECO:0008006" key="2">
    <source>
        <dbReference type="Google" id="ProtNLM"/>
    </source>
</evidence>
<dbReference type="SUPFAM" id="SSF89919">
    <property type="entry name" value="Ribosome-binding factor A, RbfA"/>
    <property type="match status" value="1"/>
</dbReference>
<dbReference type="Pfam" id="PF02033">
    <property type="entry name" value="RBFA"/>
    <property type="match status" value="1"/>
</dbReference>
<dbReference type="InterPro" id="IPR015946">
    <property type="entry name" value="KH_dom-like_a/b"/>
</dbReference>
<evidence type="ECO:0000313" key="1">
    <source>
        <dbReference type="EMBL" id="SVA41865.1"/>
    </source>
</evidence>
<dbReference type="AlphaFoldDB" id="A0A381VNF4"/>
<sequence length="78" mass="9159">MRGYERTERLNELLVRILAEEVERLDDDRLGLITITGVETDRDLSRARVFVIAEVPDEELVDLLDEHRARLQRAISER</sequence>
<reference evidence="1" key="1">
    <citation type="submission" date="2018-05" db="EMBL/GenBank/DDBJ databases">
        <authorList>
            <person name="Lanie J.A."/>
            <person name="Ng W.-L."/>
            <person name="Kazmierczak K.M."/>
            <person name="Andrzejewski T.M."/>
            <person name="Davidsen T.M."/>
            <person name="Wayne K.J."/>
            <person name="Tettelin H."/>
            <person name="Glass J.I."/>
            <person name="Rusch D."/>
            <person name="Podicherti R."/>
            <person name="Tsui H.-C.T."/>
            <person name="Winkler M.E."/>
        </authorList>
    </citation>
    <scope>NUCLEOTIDE SEQUENCE</scope>
</reference>
<dbReference type="Gene3D" id="3.30.300.20">
    <property type="match status" value="1"/>
</dbReference>
<dbReference type="InterPro" id="IPR023799">
    <property type="entry name" value="RbfA_dom_sf"/>
</dbReference>
<accession>A0A381VNF4</accession>
<feature type="non-terminal residue" evidence="1">
    <location>
        <position position="78"/>
    </location>
</feature>
<dbReference type="InterPro" id="IPR000238">
    <property type="entry name" value="RbfA"/>
</dbReference>
<protein>
    <recommendedName>
        <fullName evidence="2">Ribosome-binding factor A</fullName>
    </recommendedName>
</protein>
<proteinExistence type="predicted"/>
<gene>
    <name evidence="1" type="ORF">METZ01_LOCUS94719</name>
</gene>
<organism evidence="1">
    <name type="scientific">marine metagenome</name>
    <dbReference type="NCBI Taxonomy" id="408172"/>
    <lineage>
        <taxon>unclassified sequences</taxon>
        <taxon>metagenomes</taxon>
        <taxon>ecological metagenomes</taxon>
    </lineage>
</organism>
<dbReference type="EMBL" id="UINC01009332">
    <property type="protein sequence ID" value="SVA41865.1"/>
    <property type="molecule type" value="Genomic_DNA"/>
</dbReference>
<name>A0A381VNF4_9ZZZZ</name>